<dbReference type="STRING" id="29341.RSJ17_19030"/>
<evidence type="ECO:0000259" key="1">
    <source>
        <dbReference type="Pfam" id="PF03358"/>
    </source>
</evidence>
<dbReference type="InterPro" id="IPR005025">
    <property type="entry name" value="FMN_Rdtase-like_dom"/>
</dbReference>
<feature type="domain" description="NADPH-dependent FMN reductase-like" evidence="1">
    <location>
        <begin position="1"/>
        <end position="144"/>
    </location>
</feature>
<evidence type="ECO:0000313" key="2">
    <source>
        <dbReference type="EMBL" id="KIE46729.1"/>
    </source>
</evidence>
<accession>A0A0C1U1C9</accession>
<dbReference type="AlphaFoldDB" id="A0A0C1U1C9"/>
<organism evidence="2 3">
    <name type="scientific">Clostridium argentinense CDC 2741</name>
    <dbReference type="NCBI Taxonomy" id="1418104"/>
    <lineage>
        <taxon>Bacteria</taxon>
        <taxon>Bacillati</taxon>
        <taxon>Bacillota</taxon>
        <taxon>Clostridia</taxon>
        <taxon>Eubacteriales</taxon>
        <taxon>Clostridiaceae</taxon>
        <taxon>Clostridium</taxon>
    </lineage>
</organism>
<name>A0A0C1U1C9_9CLOT</name>
<dbReference type="SUPFAM" id="SSF52218">
    <property type="entry name" value="Flavoproteins"/>
    <property type="match status" value="1"/>
</dbReference>
<dbReference type="RefSeq" id="WP_039633111.1">
    <property type="nucleotide sequence ID" value="NZ_AYSO01000016.1"/>
</dbReference>
<dbReference type="Gene3D" id="3.40.50.360">
    <property type="match status" value="1"/>
</dbReference>
<dbReference type="Proteomes" id="UP000031366">
    <property type="component" value="Unassembled WGS sequence"/>
</dbReference>
<keyword evidence="3" id="KW-1185">Reference proteome</keyword>
<protein>
    <submittedName>
        <fullName evidence="2">NADPH-dependent FMN reductase family protein</fullName>
    </submittedName>
</protein>
<reference evidence="2 3" key="1">
    <citation type="journal article" date="2015" name="Infect. Genet. Evol.">
        <title>Genomic sequences of six botulinum neurotoxin-producing strains representing three clostridial species illustrate the mobility and diversity of botulinum neurotoxin genes.</title>
        <authorList>
            <person name="Smith T.J."/>
            <person name="Hill K.K."/>
            <person name="Xie G."/>
            <person name="Foley B.T."/>
            <person name="Williamson C.H."/>
            <person name="Foster J.T."/>
            <person name="Johnson S.L."/>
            <person name="Chertkov O."/>
            <person name="Teshima H."/>
            <person name="Gibbons H.S."/>
            <person name="Johnsky L.A."/>
            <person name="Karavis M.A."/>
            <person name="Smith L.A."/>
        </authorList>
    </citation>
    <scope>NUCLEOTIDE SEQUENCE [LARGE SCALE GENOMIC DNA]</scope>
    <source>
        <strain evidence="2 3">CDC 2741</strain>
    </source>
</reference>
<dbReference type="OrthoDB" id="3789967at2"/>
<proteinExistence type="predicted"/>
<sequence>MKVTVIYGAMHKGSTYNCVQELLKNFTDVQVTEFFLPKDMPHFCNGCFSCFLKGENTCPHYNQVNNIKQSMLESNLIILASPVYVCDVSGQMKALLDHFGYIWMSHRPESLMFNKIGLVLSTAAGAGTSHTNKTMKKSLNFWGVKRVFSFKKNVGAMSWEEVNSRTKDQIIKEIRNLADKISKTVSKSNTLKPRLFTKIIFTAMKGMQKKNSWNETDKNYWKEQGWLEGKKPW</sequence>
<dbReference type="GO" id="GO:0016491">
    <property type="term" value="F:oxidoreductase activity"/>
    <property type="evidence" value="ECO:0007669"/>
    <property type="project" value="InterPro"/>
</dbReference>
<gene>
    <name evidence="2" type="ORF">U732_3380</name>
</gene>
<dbReference type="PANTHER" id="PTHR43741:SF4">
    <property type="entry name" value="FMN-DEPENDENT NADH:QUINONE OXIDOREDUCTASE"/>
    <property type="match status" value="1"/>
</dbReference>
<evidence type="ECO:0000313" key="3">
    <source>
        <dbReference type="Proteomes" id="UP000031366"/>
    </source>
</evidence>
<dbReference type="InterPro" id="IPR050104">
    <property type="entry name" value="FMN-dep_NADH:Q_OxRdtase_AzoR1"/>
</dbReference>
<comment type="caution">
    <text evidence="2">The sequence shown here is derived from an EMBL/GenBank/DDBJ whole genome shotgun (WGS) entry which is preliminary data.</text>
</comment>
<dbReference type="EMBL" id="AYSO01000016">
    <property type="protein sequence ID" value="KIE46729.1"/>
    <property type="molecule type" value="Genomic_DNA"/>
</dbReference>
<dbReference type="PANTHER" id="PTHR43741">
    <property type="entry name" value="FMN-DEPENDENT NADH-AZOREDUCTASE 1"/>
    <property type="match status" value="1"/>
</dbReference>
<dbReference type="Pfam" id="PF03358">
    <property type="entry name" value="FMN_red"/>
    <property type="match status" value="1"/>
</dbReference>
<dbReference type="InterPro" id="IPR029039">
    <property type="entry name" value="Flavoprotein-like_sf"/>
</dbReference>